<keyword evidence="6" id="KW-0560">Oxidoreductase</keyword>
<evidence type="ECO:0000256" key="3">
    <source>
        <dbReference type="ARBA" id="ARBA00022749"/>
    </source>
</evidence>
<dbReference type="PANTHER" id="PTHR11911">
    <property type="entry name" value="INOSINE-5-MONOPHOSPHATE DEHYDROGENASE RELATED"/>
    <property type="match status" value="1"/>
</dbReference>
<sequence length="384" mass="40804">MGINMGKNNSLNNKLVDHGITFDDVLVVPSYSDVLPNEVCLKTRLTNNISLNIPFVSAAMDTVTEHRLAIALAQLGGVGVIHKNLSIENQAKEVKVVKNFKFEVEEGMNPAYDTQKRLLVGAAVSTGLDTLERVQKLIAVGVDFIVVDSAHGHSQGILKTVKSLRKKYPELEIIAGNIATTAGAKALVEAGANAVKVGIGPGSICTTRVVAGVGVPQISAIANTYEYCQTHNIPFIADGGIKYSGDIVKALGAGANTVMLGSMFAGTEESPGDVIHIDGNSYKTYVGMGSLAAMSRGSSDRYFQKGAKKLVPEGIESMVNYKGPLAEIVFQMLGGLRSGMGYTGSHTIEELRTNTKFVQITNAGLVESHPHDVKMIQAAPNYNK</sequence>
<dbReference type="SMART" id="SM01240">
    <property type="entry name" value="IMPDH"/>
    <property type="match status" value="1"/>
</dbReference>
<comment type="cofactor">
    <cofactor evidence="1">
        <name>K(+)</name>
        <dbReference type="ChEBI" id="CHEBI:29103"/>
    </cofactor>
</comment>
<keyword evidence="3" id="KW-0332">GMP biosynthesis</keyword>
<evidence type="ECO:0000256" key="6">
    <source>
        <dbReference type="ARBA" id="ARBA00023002"/>
    </source>
</evidence>
<evidence type="ECO:0000256" key="8">
    <source>
        <dbReference type="ARBA" id="ARBA00048028"/>
    </source>
</evidence>
<accession>A0A2K9BYP9</accession>
<evidence type="ECO:0000256" key="5">
    <source>
        <dbReference type="ARBA" id="ARBA00022958"/>
    </source>
</evidence>
<gene>
    <name evidence="10" type="ORF">CXP39_01660</name>
</gene>
<evidence type="ECO:0000256" key="2">
    <source>
        <dbReference type="ARBA" id="ARBA00005502"/>
    </source>
</evidence>
<dbReference type="PROSITE" id="PS00487">
    <property type="entry name" value="IMP_DH_GMP_RED"/>
    <property type="match status" value="1"/>
</dbReference>
<dbReference type="SUPFAM" id="SSF51412">
    <property type="entry name" value="Inosine monophosphate dehydrogenase (IMPDH)"/>
    <property type="match status" value="1"/>
</dbReference>
<dbReference type="PANTHER" id="PTHR11911:SF111">
    <property type="entry name" value="INOSINE-5'-MONOPHOSPHATE DEHYDROGENASE"/>
    <property type="match status" value="1"/>
</dbReference>
<feature type="domain" description="IMP dehydrogenase/GMP reductase" evidence="9">
    <location>
        <begin position="19"/>
        <end position="371"/>
    </location>
</feature>
<evidence type="ECO:0000313" key="10">
    <source>
        <dbReference type="EMBL" id="AUF83498.1"/>
    </source>
</evidence>
<dbReference type="KEGG" id="msyr:CXP39_01660"/>
<dbReference type="InterPro" id="IPR001093">
    <property type="entry name" value="IMP_DH_GMPRt"/>
</dbReference>
<proteinExistence type="inferred from homology"/>
<evidence type="ECO:0000259" key="9">
    <source>
        <dbReference type="Pfam" id="PF00478"/>
    </source>
</evidence>
<evidence type="ECO:0000256" key="7">
    <source>
        <dbReference type="ARBA" id="ARBA00023027"/>
    </source>
</evidence>
<organism evidence="10 11">
    <name type="scientific">Mesoplasma syrphidae</name>
    <dbReference type="NCBI Taxonomy" id="225999"/>
    <lineage>
        <taxon>Bacteria</taxon>
        <taxon>Bacillati</taxon>
        <taxon>Mycoplasmatota</taxon>
        <taxon>Mollicutes</taxon>
        <taxon>Entomoplasmatales</taxon>
        <taxon>Entomoplasmataceae</taxon>
        <taxon>Mesoplasma</taxon>
    </lineage>
</organism>
<dbReference type="InterPro" id="IPR013785">
    <property type="entry name" value="Aldolase_TIM"/>
</dbReference>
<keyword evidence="5" id="KW-0630">Potassium</keyword>
<evidence type="ECO:0000313" key="11">
    <source>
        <dbReference type="Proteomes" id="UP000233419"/>
    </source>
</evidence>
<name>A0A2K9BYP9_9MOLU</name>
<keyword evidence="4" id="KW-0658">Purine biosynthesis</keyword>
<dbReference type="GO" id="GO:0006177">
    <property type="term" value="P:GMP biosynthetic process"/>
    <property type="evidence" value="ECO:0007669"/>
    <property type="project" value="UniProtKB-KW"/>
</dbReference>
<dbReference type="EMBL" id="CP025257">
    <property type="protein sequence ID" value="AUF83498.1"/>
    <property type="molecule type" value="Genomic_DNA"/>
</dbReference>
<dbReference type="GO" id="GO:0006183">
    <property type="term" value="P:GTP biosynthetic process"/>
    <property type="evidence" value="ECO:0007669"/>
    <property type="project" value="TreeGrafter"/>
</dbReference>
<dbReference type="CDD" id="cd00381">
    <property type="entry name" value="IMPDH"/>
    <property type="match status" value="1"/>
</dbReference>
<dbReference type="InterPro" id="IPR005990">
    <property type="entry name" value="IMP_DH"/>
</dbReference>
<comment type="similarity">
    <text evidence="2">Belongs to the IMPDH/GMPR family.</text>
</comment>
<dbReference type="GO" id="GO:0003938">
    <property type="term" value="F:IMP dehydrogenase activity"/>
    <property type="evidence" value="ECO:0007669"/>
    <property type="project" value="UniProtKB-EC"/>
</dbReference>
<dbReference type="Pfam" id="PF00478">
    <property type="entry name" value="IMPDH"/>
    <property type="match status" value="1"/>
</dbReference>
<dbReference type="FunFam" id="3.20.20.70:FF:000424">
    <property type="entry name" value="Inosine-5'-monophosphate dehydrogenase 2"/>
    <property type="match status" value="1"/>
</dbReference>
<keyword evidence="7" id="KW-0520">NAD</keyword>
<dbReference type="InterPro" id="IPR015875">
    <property type="entry name" value="IMP_DH/GMP_Rdtase_CS"/>
</dbReference>
<comment type="catalytic activity">
    <reaction evidence="8">
        <text>IMP + NAD(+) + H2O = XMP + NADH + H(+)</text>
        <dbReference type="Rhea" id="RHEA:11708"/>
        <dbReference type="ChEBI" id="CHEBI:15377"/>
        <dbReference type="ChEBI" id="CHEBI:15378"/>
        <dbReference type="ChEBI" id="CHEBI:57464"/>
        <dbReference type="ChEBI" id="CHEBI:57540"/>
        <dbReference type="ChEBI" id="CHEBI:57945"/>
        <dbReference type="ChEBI" id="CHEBI:58053"/>
        <dbReference type="EC" id="1.1.1.205"/>
    </reaction>
</comment>
<evidence type="ECO:0000256" key="4">
    <source>
        <dbReference type="ARBA" id="ARBA00022755"/>
    </source>
</evidence>
<dbReference type="Gene3D" id="3.20.20.70">
    <property type="entry name" value="Aldolase class I"/>
    <property type="match status" value="2"/>
</dbReference>
<dbReference type="OrthoDB" id="9805398at2"/>
<reference evidence="10 11" key="1">
    <citation type="submission" date="2017-12" db="EMBL/GenBank/DDBJ databases">
        <title>Mesoplasma syrphidae YJS, Complete Genome.</title>
        <authorList>
            <person name="Knight T.F."/>
            <person name="Citino T."/>
            <person name="Rubinstein R."/>
            <person name="Neuschaefer Z."/>
        </authorList>
    </citation>
    <scope>NUCLEOTIDE SEQUENCE [LARGE SCALE GENOMIC DNA]</scope>
    <source>
        <strain evidence="10 11">YJS</strain>
    </source>
</reference>
<dbReference type="AlphaFoldDB" id="A0A2K9BYP9"/>
<evidence type="ECO:0000256" key="1">
    <source>
        <dbReference type="ARBA" id="ARBA00001958"/>
    </source>
</evidence>
<keyword evidence="11" id="KW-1185">Reference proteome</keyword>
<dbReference type="Proteomes" id="UP000233419">
    <property type="component" value="Chromosome"/>
</dbReference>
<protein>
    <submittedName>
        <fullName evidence="10">Guanosine monophosphate reductase</fullName>
    </submittedName>
</protein>